<name>A0A838WRC0_9CYAN</name>
<dbReference type="Proteomes" id="UP000538075">
    <property type="component" value="Unassembled WGS sequence"/>
</dbReference>
<evidence type="ECO:0000313" key="2">
    <source>
        <dbReference type="Proteomes" id="UP000538075"/>
    </source>
</evidence>
<comment type="caution">
    <text evidence="1">The sequence shown here is derived from an EMBL/GenBank/DDBJ whole genome shotgun (WGS) entry which is preliminary data.</text>
</comment>
<dbReference type="EMBL" id="VDFG01000409">
    <property type="protein sequence ID" value="MBA4465412.1"/>
    <property type="molecule type" value="Genomic_DNA"/>
</dbReference>
<accession>A0A838WRC0</accession>
<evidence type="ECO:0000313" key="1">
    <source>
        <dbReference type="EMBL" id="MBA4465412.1"/>
    </source>
</evidence>
<protein>
    <submittedName>
        <fullName evidence="1">Uncharacterized protein</fullName>
    </submittedName>
</protein>
<dbReference type="AlphaFoldDB" id="A0A838WRC0"/>
<sequence>MPVRKSYTPHLEGDIPALVMELLSDKEGGEYSFKHTYPPGKWFFYEQILFVPKPNLLDWRSHYNKGLCVS</sequence>
<gene>
    <name evidence="1" type="ORF">FHK98_06790</name>
</gene>
<proteinExistence type="predicted"/>
<reference evidence="1 2" key="1">
    <citation type="journal article" date="2020" name="J. Appl. Phycol.">
        <title>Morphological changes and genome evolution in Raphidiopsis raciborskii CS-506 after 23 years in culture.</title>
        <authorList>
            <person name="Willis A."/>
            <person name="Bent S.J."/>
            <person name="Jameson I.D."/>
        </authorList>
    </citation>
    <scope>NUCLEOTIDE SEQUENCE [LARGE SCALE GENOMIC DNA]</scope>
    <source>
        <strain evidence="1 2">CS-506_A</strain>
    </source>
</reference>
<organism evidence="1 2">
    <name type="scientific">Cylindrospermopsis raciborskii CS-506_A</name>
    <dbReference type="NCBI Taxonomy" id="2585140"/>
    <lineage>
        <taxon>Bacteria</taxon>
        <taxon>Bacillati</taxon>
        <taxon>Cyanobacteriota</taxon>
        <taxon>Cyanophyceae</taxon>
        <taxon>Nostocales</taxon>
        <taxon>Aphanizomenonaceae</taxon>
        <taxon>Cylindrospermopsis</taxon>
    </lineage>
</organism>